<dbReference type="AlphaFoldDB" id="A0A251SLN7"/>
<proteinExistence type="predicted"/>
<dbReference type="EMBL" id="CM007903">
    <property type="protein sequence ID" value="OTF99774.1"/>
    <property type="molecule type" value="Genomic_DNA"/>
</dbReference>
<feature type="domain" description="Reverse transcriptase" evidence="1">
    <location>
        <begin position="334"/>
        <end position="489"/>
    </location>
</feature>
<name>A0A251SLN7_HELAN</name>
<keyword evidence="2" id="KW-0695">RNA-directed DNA polymerase</keyword>
<gene>
    <name evidence="2" type="ORF">HannXRQ_Chr14g0460281</name>
</gene>
<reference evidence="3" key="1">
    <citation type="journal article" date="2017" name="Nature">
        <title>The sunflower genome provides insights into oil metabolism, flowering and Asterid evolution.</title>
        <authorList>
            <person name="Badouin H."/>
            <person name="Gouzy J."/>
            <person name="Grassa C.J."/>
            <person name="Murat F."/>
            <person name="Staton S.E."/>
            <person name="Cottret L."/>
            <person name="Lelandais-Briere C."/>
            <person name="Owens G.L."/>
            <person name="Carrere S."/>
            <person name="Mayjonade B."/>
            <person name="Legrand L."/>
            <person name="Gill N."/>
            <person name="Kane N.C."/>
            <person name="Bowers J.E."/>
            <person name="Hubner S."/>
            <person name="Bellec A."/>
            <person name="Berard A."/>
            <person name="Berges H."/>
            <person name="Blanchet N."/>
            <person name="Boniface M.C."/>
            <person name="Brunel D."/>
            <person name="Catrice O."/>
            <person name="Chaidir N."/>
            <person name="Claudel C."/>
            <person name="Donnadieu C."/>
            <person name="Faraut T."/>
            <person name="Fievet G."/>
            <person name="Helmstetter N."/>
            <person name="King M."/>
            <person name="Knapp S.J."/>
            <person name="Lai Z."/>
            <person name="Le Paslier M.C."/>
            <person name="Lippi Y."/>
            <person name="Lorenzon L."/>
            <person name="Mandel J.R."/>
            <person name="Marage G."/>
            <person name="Marchand G."/>
            <person name="Marquand E."/>
            <person name="Bret-Mestries E."/>
            <person name="Morien E."/>
            <person name="Nambeesan S."/>
            <person name="Nguyen T."/>
            <person name="Pegot-Espagnet P."/>
            <person name="Pouilly N."/>
            <person name="Raftis F."/>
            <person name="Sallet E."/>
            <person name="Schiex T."/>
            <person name="Thomas J."/>
            <person name="Vandecasteele C."/>
            <person name="Vares D."/>
            <person name="Vear F."/>
            <person name="Vautrin S."/>
            <person name="Crespi M."/>
            <person name="Mangin B."/>
            <person name="Burke J.M."/>
            <person name="Salse J."/>
            <person name="Munos S."/>
            <person name="Vincourt P."/>
            <person name="Rieseberg L.H."/>
            <person name="Langlade N.B."/>
        </authorList>
    </citation>
    <scope>NUCLEOTIDE SEQUENCE [LARGE SCALE GENOMIC DNA]</scope>
    <source>
        <strain evidence="3">cv. SF193</strain>
    </source>
</reference>
<evidence type="ECO:0000313" key="3">
    <source>
        <dbReference type="Proteomes" id="UP000215914"/>
    </source>
</evidence>
<keyword evidence="2" id="KW-0548">Nucleotidyltransferase</keyword>
<accession>A0A251SLN7</accession>
<dbReference type="PANTHER" id="PTHR48462">
    <property type="entry name" value="PROTEIN, PUTATIVE-RELATED"/>
    <property type="match status" value="1"/>
</dbReference>
<evidence type="ECO:0000313" key="2">
    <source>
        <dbReference type="EMBL" id="OTF99774.1"/>
    </source>
</evidence>
<dbReference type="InParanoid" id="A0A251SLN7"/>
<sequence>MAHIKSHHLGSDERKDSLRSLRVSGQWLCGECMCPHAFSRAYHHEDKVIRFVPGERDEQGFIVGITRPGVENVDISSKELGVDIALLDRVLSLPIKSVKSIPLSCRMAFAQILTAALDKVVAMPDSVEAWVRLLILPRCTLRVFKPAGRRDKRSGNRKMGQCLSIQRSLAKWGDREGFATLVQSLFDQPARGVTDGIKKGTEIDNECGGTNVKQCLHKVADGHFTTAVKVLCSSGVAPLNKNTLDALVAKHPCMPPPSMPASLPFESPLVVVTDCVLGCIKSFPKGTSCGRDGLRAQHLLDAFCGEGSVIADSLLRATSAMVNMCLGGGARGVWRSLVISKVAMKGVGKEMAKYLGDFQFGVGIPCGAEVVLHSANRFLNEYHQDGSLAMLTIDFSNAFNLVDRTALLYEVRKRCPSISTWADFLYGQPARLYMGDEFIWSTTGVQQGDPLGPLLFALVLHPLVHRIRDRCKLLFHSWYLDDGTLIGDATQVQEGLFPRGIGRPVLGVKLLGGVVSRDAEFISSMALKRANCTVELMGCLKRLRDPQSELFLLRSCMGVAKLLFGLRTCQPSLVGGAVSVFDEGLRGALEDIVVCGGAFFGDLQWKLASLPTRFGGLGICTTEDAYSYAFVASRAQSWGLQDHILRECGGDVLDSDYRSALDLLHSSLPDLDIGGIYIKDTAPPKSQKILANALYGEIIKRFEEKFVLSPRQRVVFECLSAPHAQDFLSVAPIEGLGQHMSAVEYRAILRYRLMIPLFPVDEPCPVCHKACLDSFGEYAIHCKELPGFKLNIGMIG</sequence>
<organism evidence="2 3">
    <name type="scientific">Helianthus annuus</name>
    <name type="common">Common sunflower</name>
    <dbReference type="NCBI Taxonomy" id="4232"/>
    <lineage>
        <taxon>Eukaryota</taxon>
        <taxon>Viridiplantae</taxon>
        <taxon>Streptophyta</taxon>
        <taxon>Embryophyta</taxon>
        <taxon>Tracheophyta</taxon>
        <taxon>Spermatophyta</taxon>
        <taxon>Magnoliopsida</taxon>
        <taxon>eudicotyledons</taxon>
        <taxon>Gunneridae</taxon>
        <taxon>Pentapetalae</taxon>
        <taxon>asterids</taxon>
        <taxon>campanulids</taxon>
        <taxon>Asterales</taxon>
        <taxon>Asteraceae</taxon>
        <taxon>Asteroideae</taxon>
        <taxon>Heliantheae alliance</taxon>
        <taxon>Heliantheae</taxon>
        <taxon>Helianthus</taxon>
    </lineage>
</organism>
<protein>
    <submittedName>
        <fullName evidence="2">Putative reverse transcriptase domain-containing protein</fullName>
    </submittedName>
</protein>
<dbReference type="InterPro" id="IPR000477">
    <property type="entry name" value="RT_dom"/>
</dbReference>
<dbReference type="Pfam" id="PF00078">
    <property type="entry name" value="RVT_1"/>
    <property type="match status" value="1"/>
</dbReference>
<keyword evidence="2" id="KW-0808">Transferase</keyword>
<evidence type="ECO:0000259" key="1">
    <source>
        <dbReference type="Pfam" id="PF00078"/>
    </source>
</evidence>
<dbReference type="GO" id="GO:0003964">
    <property type="term" value="F:RNA-directed DNA polymerase activity"/>
    <property type="evidence" value="ECO:0007669"/>
    <property type="project" value="UniProtKB-KW"/>
</dbReference>
<dbReference type="PANTHER" id="PTHR48462:SF1">
    <property type="entry name" value="PROTEIN, PUTATIVE-RELATED"/>
    <property type="match status" value="1"/>
</dbReference>
<keyword evidence="3" id="KW-1185">Reference proteome</keyword>
<dbReference type="Proteomes" id="UP000215914">
    <property type="component" value="Chromosome 14"/>
</dbReference>